<protein>
    <recommendedName>
        <fullName evidence="3">Abortive infection C-terminus</fullName>
    </recommendedName>
</protein>
<dbReference type="RefSeq" id="WP_345396189.1">
    <property type="nucleotide sequence ID" value="NZ_BAABLA010000025.1"/>
</dbReference>
<keyword evidence="2" id="KW-1185">Reference proteome</keyword>
<evidence type="ECO:0000313" key="2">
    <source>
        <dbReference type="Proteomes" id="UP001596337"/>
    </source>
</evidence>
<dbReference type="Proteomes" id="UP001596337">
    <property type="component" value="Unassembled WGS sequence"/>
</dbReference>
<proteinExistence type="predicted"/>
<dbReference type="EMBL" id="JBHSXX010000001">
    <property type="protein sequence ID" value="MFC6867922.1"/>
    <property type="molecule type" value="Genomic_DNA"/>
</dbReference>
<accession>A0ABW2BZQ8</accession>
<name>A0ABW2BZQ8_9PSEU</name>
<evidence type="ECO:0000313" key="1">
    <source>
        <dbReference type="EMBL" id="MFC6867922.1"/>
    </source>
</evidence>
<sequence>MTESPFYSDRIGQYVPRVSEEISANTWKGLAMLFLRRIDDGSLARDYPRHDCVDSNGVITGTDRARFLNDLQAYVPALDGSPLEVDQLPSTINALDVIVFVALHIDEPTRIENHSWGGPHKHYYFDNHQDTWDDELTAGQEKFREDVDLIFARNGVAFTLNEKLRVERLAPPEARPLISDFKPNTGDNELDRMLFGAVTRFLSRHPEVRQDALEKLWDAFERLKTLELGAKGDKKRSAIRLIERAAPSSTPFQTQLSTEFRELTRIGNTFRIRHHEHQAEELPGNASIDYLFIRLVSLIAFVLRQTGRMNA</sequence>
<gene>
    <name evidence="1" type="ORF">ACFQGD_12260</name>
</gene>
<evidence type="ECO:0008006" key="3">
    <source>
        <dbReference type="Google" id="ProtNLM"/>
    </source>
</evidence>
<comment type="caution">
    <text evidence="1">The sequence shown here is derived from an EMBL/GenBank/DDBJ whole genome shotgun (WGS) entry which is preliminary data.</text>
</comment>
<reference evidence="2" key="1">
    <citation type="journal article" date="2019" name="Int. J. Syst. Evol. Microbiol.">
        <title>The Global Catalogue of Microorganisms (GCM) 10K type strain sequencing project: providing services to taxonomists for standard genome sequencing and annotation.</title>
        <authorList>
            <consortium name="The Broad Institute Genomics Platform"/>
            <consortium name="The Broad Institute Genome Sequencing Center for Infectious Disease"/>
            <person name="Wu L."/>
            <person name="Ma J."/>
        </authorList>
    </citation>
    <scope>NUCLEOTIDE SEQUENCE [LARGE SCALE GENOMIC DNA]</scope>
    <source>
        <strain evidence="2">KCTC 32255</strain>
    </source>
</reference>
<organism evidence="1 2">
    <name type="scientific">Haloechinothrix salitolerans</name>
    <dbReference type="NCBI Taxonomy" id="926830"/>
    <lineage>
        <taxon>Bacteria</taxon>
        <taxon>Bacillati</taxon>
        <taxon>Actinomycetota</taxon>
        <taxon>Actinomycetes</taxon>
        <taxon>Pseudonocardiales</taxon>
        <taxon>Pseudonocardiaceae</taxon>
        <taxon>Haloechinothrix</taxon>
    </lineage>
</organism>